<proteinExistence type="predicted"/>
<dbReference type="EMBL" id="JBJUIK010000005">
    <property type="protein sequence ID" value="KAL3527316.1"/>
    <property type="molecule type" value="Genomic_DNA"/>
</dbReference>
<organism evidence="11 12">
    <name type="scientific">Cinchona calisaya</name>
    <dbReference type="NCBI Taxonomy" id="153742"/>
    <lineage>
        <taxon>Eukaryota</taxon>
        <taxon>Viridiplantae</taxon>
        <taxon>Streptophyta</taxon>
        <taxon>Embryophyta</taxon>
        <taxon>Tracheophyta</taxon>
        <taxon>Spermatophyta</taxon>
        <taxon>Magnoliopsida</taxon>
        <taxon>eudicotyledons</taxon>
        <taxon>Gunneridae</taxon>
        <taxon>Pentapetalae</taxon>
        <taxon>asterids</taxon>
        <taxon>lamiids</taxon>
        <taxon>Gentianales</taxon>
        <taxon>Rubiaceae</taxon>
        <taxon>Cinchonoideae</taxon>
        <taxon>Cinchoneae</taxon>
        <taxon>Cinchona</taxon>
    </lineage>
</organism>
<evidence type="ECO:0000313" key="12">
    <source>
        <dbReference type="Proteomes" id="UP001630127"/>
    </source>
</evidence>
<dbReference type="GO" id="GO:0005634">
    <property type="term" value="C:nucleus"/>
    <property type="evidence" value="ECO:0007669"/>
    <property type="project" value="UniProtKB-SubCell"/>
</dbReference>
<gene>
    <name evidence="11" type="ORF">ACH5RR_011972</name>
</gene>
<evidence type="ECO:0000256" key="5">
    <source>
        <dbReference type="ARBA" id="ARBA00023163"/>
    </source>
</evidence>
<dbReference type="GO" id="GO:0003677">
    <property type="term" value="F:DNA binding"/>
    <property type="evidence" value="ECO:0007669"/>
    <property type="project" value="UniProtKB-KW"/>
</dbReference>
<keyword evidence="2" id="KW-0217">Developmental protein</keyword>
<feature type="domain" description="HTH myb-type" evidence="10">
    <location>
        <begin position="115"/>
        <end position="171"/>
    </location>
</feature>
<dbReference type="PROSITE" id="PS50090">
    <property type="entry name" value="MYB_LIKE"/>
    <property type="match status" value="1"/>
</dbReference>
<keyword evidence="3" id="KW-0805">Transcription regulation</keyword>
<evidence type="ECO:0000256" key="7">
    <source>
        <dbReference type="SAM" id="MobiDB-lite"/>
    </source>
</evidence>
<comment type="caution">
    <text evidence="11">The sequence shown here is derived from an EMBL/GenBank/DDBJ whole genome shotgun (WGS) entry which is preliminary data.</text>
</comment>
<dbReference type="AlphaFoldDB" id="A0ABD3A6F3"/>
<dbReference type="Proteomes" id="UP001630127">
    <property type="component" value="Unassembled WGS sequence"/>
</dbReference>
<dbReference type="FunFam" id="1.10.10.60:FF:000009">
    <property type="entry name" value="transcription factor MYB1R1"/>
    <property type="match status" value="1"/>
</dbReference>
<dbReference type="PROSITE" id="PS51294">
    <property type="entry name" value="HTH_MYB"/>
    <property type="match status" value="1"/>
</dbReference>
<keyword evidence="6" id="KW-0539">Nucleus</keyword>
<dbReference type="GO" id="GO:0048262">
    <property type="term" value="P:determination of dorsal/ventral asymmetry"/>
    <property type="evidence" value="ECO:0007669"/>
    <property type="project" value="UniProtKB-ARBA"/>
</dbReference>
<dbReference type="InterPro" id="IPR017884">
    <property type="entry name" value="SANT_dom"/>
</dbReference>
<dbReference type="Gene3D" id="1.10.10.60">
    <property type="entry name" value="Homeodomain-like"/>
    <property type="match status" value="2"/>
</dbReference>
<reference evidence="11 12" key="1">
    <citation type="submission" date="2024-11" db="EMBL/GenBank/DDBJ databases">
        <title>A near-complete genome assembly of Cinchona calisaya.</title>
        <authorList>
            <person name="Lian D.C."/>
            <person name="Zhao X.W."/>
            <person name="Wei L."/>
        </authorList>
    </citation>
    <scope>NUCLEOTIDE SEQUENCE [LARGE SCALE GENOMIC DNA]</scope>
    <source>
        <tissue evidence="11">Nenye</tissue>
    </source>
</reference>
<protein>
    <submittedName>
        <fullName evidence="11">Uncharacterized protein</fullName>
    </submittedName>
</protein>
<dbReference type="InterPro" id="IPR001005">
    <property type="entry name" value="SANT/Myb"/>
</dbReference>
<evidence type="ECO:0000256" key="3">
    <source>
        <dbReference type="ARBA" id="ARBA00023015"/>
    </source>
</evidence>
<keyword evidence="5" id="KW-0804">Transcription</keyword>
<dbReference type="InterPro" id="IPR006447">
    <property type="entry name" value="Myb_dom_plants"/>
</dbReference>
<keyword evidence="4" id="KW-0238">DNA-binding</keyword>
<dbReference type="CDD" id="cd00167">
    <property type="entry name" value="SANT"/>
    <property type="match status" value="2"/>
</dbReference>
<dbReference type="PROSITE" id="PS51293">
    <property type="entry name" value="SANT"/>
    <property type="match status" value="1"/>
</dbReference>
<dbReference type="SUPFAM" id="SSF46689">
    <property type="entry name" value="Homeodomain-like"/>
    <property type="match status" value="2"/>
</dbReference>
<dbReference type="NCBIfam" id="TIGR01557">
    <property type="entry name" value="myb_SHAQKYF"/>
    <property type="match status" value="1"/>
</dbReference>
<dbReference type="InterPro" id="IPR009057">
    <property type="entry name" value="Homeodomain-like_sf"/>
</dbReference>
<dbReference type="GO" id="GO:0009908">
    <property type="term" value="P:flower development"/>
    <property type="evidence" value="ECO:0007669"/>
    <property type="project" value="UniProtKB-ARBA"/>
</dbReference>
<evidence type="ECO:0000259" key="8">
    <source>
        <dbReference type="PROSITE" id="PS50090"/>
    </source>
</evidence>
<dbReference type="Pfam" id="PF00249">
    <property type="entry name" value="Myb_DNA-binding"/>
    <property type="match status" value="2"/>
</dbReference>
<evidence type="ECO:0000259" key="10">
    <source>
        <dbReference type="PROSITE" id="PS51294"/>
    </source>
</evidence>
<evidence type="ECO:0000256" key="2">
    <source>
        <dbReference type="ARBA" id="ARBA00022473"/>
    </source>
</evidence>
<dbReference type="FunFam" id="1.10.10.60:FF:000154">
    <property type="entry name" value="Transcription factor SRM1"/>
    <property type="match status" value="1"/>
</dbReference>
<feature type="domain" description="Myb-like" evidence="8">
    <location>
        <begin position="115"/>
        <end position="167"/>
    </location>
</feature>
<evidence type="ECO:0000313" key="11">
    <source>
        <dbReference type="EMBL" id="KAL3527316.1"/>
    </source>
</evidence>
<accession>A0ABD3A6F3</accession>
<feature type="compositionally biased region" description="Basic and acidic residues" evidence="7">
    <location>
        <begin position="98"/>
        <end position="115"/>
    </location>
</feature>
<name>A0ABD3A6F3_9GENT</name>
<feature type="region of interest" description="Disordered" evidence="7">
    <location>
        <begin position="95"/>
        <end position="123"/>
    </location>
</feature>
<evidence type="ECO:0000256" key="1">
    <source>
        <dbReference type="ARBA" id="ARBA00004123"/>
    </source>
</evidence>
<sequence>MELSSVSCYPLYPEDSTLSSISSPIPSKHAEWTSEEDKIFEQNLAFHDLNALDLFEKIATKIPGKTIEQIKEHFQQLVEDVNLIETYRGPLPNYKTFNKKEHEESTSIKTSLDHQQKRKGTRWTKEEHENFLIGLEKYGKGDWRSISKNSVMTKTPTQVASHAQKYFIRLAKLSTISNPLKFSTSHGTSKSVTAPSHTSRASNACIVYQSPTTVTFKTENLG</sequence>
<keyword evidence="12" id="KW-1185">Reference proteome</keyword>
<dbReference type="PANTHER" id="PTHR44042">
    <property type="entry name" value="DUPLICATED HOMEODOMAIN-LIKE SUPERFAMILY PROTEIN-RELATED"/>
    <property type="match status" value="1"/>
</dbReference>
<evidence type="ECO:0000256" key="6">
    <source>
        <dbReference type="ARBA" id="ARBA00023242"/>
    </source>
</evidence>
<evidence type="ECO:0000259" key="9">
    <source>
        <dbReference type="PROSITE" id="PS51293"/>
    </source>
</evidence>
<feature type="domain" description="SANT" evidence="9">
    <location>
        <begin position="121"/>
        <end position="171"/>
    </location>
</feature>
<dbReference type="PANTHER" id="PTHR44042:SF54">
    <property type="entry name" value="MYB-LIKE DNA-BINDING DOMAIN, SHAQKYF CLASS PROTEIN"/>
    <property type="match status" value="1"/>
</dbReference>
<dbReference type="InterPro" id="IPR017930">
    <property type="entry name" value="Myb_dom"/>
</dbReference>
<dbReference type="SMART" id="SM00717">
    <property type="entry name" value="SANT"/>
    <property type="match status" value="2"/>
</dbReference>
<evidence type="ECO:0000256" key="4">
    <source>
        <dbReference type="ARBA" id="ARBA00023125"/>
    </source>
</evidence>
<comment type="subcellular location">
    <subcellularLocation>
        <location evidence="1">Nucleus</location>
    </subcellularLocation>
</comment>